<dbReference type="Gene3D" id="3.30.470.30">
    <property type="entry name" value="DNA ligase/mRNA capping enzyme"/>
    <property type="match status" value="1"/>
</dbReference>
<dbReference type="InterPro" id="IPR041663">
    <property type="entry name" value="DisA/LigA_HHH"/>
</dbReference>
<evidence type="ECO:0000313" key="16">
    <source>
        <dbReference type="EMBL" id="TDT69714.1"/>
    </source>
</evidence>
<evidence type="ECO:0000256" key="13">
    <source>
        <dbReference type="ARBA" id="ARBA00060881"/>
    </source>
</evidence>
<organism evidence="16 17">
    <name type="scientific">Hypnocyclicus thermotrophus</name>
    <dbReference type="NCBI Taxonomy" id="1627895"/>
    <lineage>
        <taxon>Bacteria</taxon>
        <taxon>Fusobacteriati</taxon>
        <taxon>Fusobacteriota</taxon>
        <taxon>Fusobacteriia</taxon>
        <taxon>Fusobacteriales</taxon>
        <taxon>Fusobacteriaceae</taxon>
        <taxon>Hypnocyclicus</taxon>
    </lineage>
</organism>
<dbReference type="Pfam" id="PF03119">
    <property type="entry name" value="DNA_ligase_ZBD"/>
    <property type="match status" value="1"/>
</dbReference>
<comment type="similarity">
    <text evidence="13 14">Belongs to the NAD-dependent DNA ligase family. LigA subfamily.</text>
</comment>
<feature type="binding site" evidence="14">
    <location>
        <position position="135"/>
    </location>
    <ligand>
        <name>NAD(+)</name>
        <dbReference type="ChEBI" id="CHEBI:57540"/>
    </ligand>
</feature>
<dbReference type="GO" id="GO:0006281">
    <property type="term" value="P:DNA repair"/>
    <property type="evidence" value="ECO:0007669"/>
    <property type="project" value="UniProtKB-KW"/>
</dbReference>
<dbReference type="Pfam" id="PF01653">
    <property type="entry name" value="DNA_ligase_aden"/>
    <property type="match status" value="1"/>
</dbReference>
<evidence type="ECO:0000313" key="17">
    <source>
        <dbReference type="Proteomes" id="UP000294678"/>
    </source>
</evidence>
<dbReference type="SMART" id="SM00532">
    <property type="entry name" value="LIGANc"/>
    <property type="match status" value="1"/>
</dbReference>
<dbReference type="FunFam" id="3.30.470.30:FF:000001">
    <property type="entry name" value="DNA ligase"/>
    <property type="match status" value="1"/>
</dbReference>
<evidence type="ECO:0000256" key="7">
    <source>
        <dbReference type="ARBA" id="ARBA00022763"/>
    </source>
</evidence>
<dbReference type="InterPro" id="IPR004150">
    <property type="entry name" value="NAD_DNA_ligase_OB"/>
</dbReference>
<dbReference type="Gene3D" id="1.10.150.20">
    <property type="entry name" value="5' to 3' exonuclease, C-terminal subdomain"/>
    <property type="match status" value="2"/>
</dbReference>
<dbReference type="EMBL" id="SOBG01000005">
    <property type="protein sequence ID" value="TDT69714.1"/>
    <property type="molecule type" value="Genomic_DNA"/>
</dbReference>
<dbReference type="InterPro" id="IPR013840">
    <property type="entry name" value="DNAligase_N"/>
</dbReference>
<keyword evidence="11 14" id="KW-0234">DNA repair</keyword>
<dbReference type="PANTHER" id="PTHR23389">
    <property type="entry name" value="CHROMOSOME TRANSMISSION FIDELITY FACTOR 18"/>
    <property type="match status" value="1"/>
</dbReference>
<dbReference type="GO" id="GO:0005829">
    <property type="term" value="C:cytosol"/>
    <property type="evidence" value="ECO:0007669"/>
    <property type="project" value="TreeGrafter"/>
</dbReference>
<dbReference type="RefSeq" id="WP_134113129.1">
    <property type="nucleotide sequence ID" value="NZ_SOBG01000005.1"/>
</dbReference>
<dbReference type="Gene3D" id="3.40.50.10190">
    <property type="entry name" value="BRCT domain"/>
    <property type="match status" value="1"/>
</dbReference>
<proteinExistence type="inferred from homology"/>
<evidence type="ECO:0000256" key="14">
    <source>
        <dbReference type="HAMAP-Rule" id="MF_01588"/>
    </source>
</evidence>
<keyword evidence="7 14" id="KW-0227">DNA damage</keyword>
<comment type="cofactor">
    <cofactor evidence="14">
        <name>Mg(2+)</name>
        <dbReference type="ChEBI" id="CHEBI:18420"/>
    </cofactor>
    <cofactor evidence="14">
        <name>Mn(2+)</name>
        <dbReference type="ChEBI" id="CHEBI:29035"/>
    </cofactor>
</comment>
<dbReference type="FunFam" id="1.10.150.20:FF:000006">
    <property type="entry name" value="DNA ligase"/>
    <property type="match status" value="1"/>
</dbReference>
<dbReference type="Pfam" id="PF00533">
    <property type="entry name" value="BRCT"/>
    <property type="match status" value="1"/>
</dbReference>
<feature type="active site" description="N6-AMP-lysine intermediate" evidence="14">
    <location>
        <position position="114"/>
    </location>
</feature>
<dbReference type="PIRSF" id="PIRSF001604">
    <property type="entry name" value="LigA"/>
    <property type="match status" value="1"/>
</dbReference>
<dbReference type="NCBIfam" id="TIGR00575">
    <property type="entry name" value="dnlj"/>
    <property type="match status" value="1"/>
</dbReference>
<dbReference type="GO" id="GO:0046872">
    <property type="term" value="F:metal ion binding"/>
    <property type="evidence" value="ECO:0007669"/>
    <property type="project" value="UniProtKB-KW"/>
</dbReference>
<dbReference type="InterPro" id="IPR036420">
    <property type="entry name" value="BRCT_dom_sf"/>
</dbReference>
<comment type="catalytic activity">
    <reaction evidence="12 14">
        <text>NAD(+) + (deoxyribonucleotide)n-3'-hydroxyl + 5'-phospho-(deoxyribonucleotide)m = (deoxyribonucleotide)n+m + AMP + beta-nicotinamide D-nucleotide.</text>
        <dbReference type="EC" id="6.5.1.2"/>
    </reaction>
</comment>
<dbReference type="Gene3D" id="1.10.287.610">
    <property type="entry name" value="Helix hairpin bin"/>
    <property type="match status" value="1"/>
</dbReference>
<dbReference type="SUPFAM" id="SSF56091">
    <property type="entry name" value="DNA ligase/mRNA capping enzyme, catalytic domain"/>
    <property type="match status" value="1"/>
</dbReference>
<dbReference type="SUPFAM" id="SSF52113">
    <property type="entry name" value="BRCT domain"/>
    <property type="match status" value="1"/>
</dbReference>
<gene>
    <name evidence="14" type="primary">ligA</name>
    <name evidence="16" type="ORF">EV215_1243</name>
</gene>
<dbReference type="InterPro" id="IPR003583">
    <property type="entry name" value="Hlx-hairpin-Hlx_DNA-bd_motif"/>
</dbReference>
<dbReference type="Gene3D" id="2.40.50.140">
    <property type="entry name" value="Nucleic acid-binding proteins"/>
    <property type="match status" value="1"/>
</dbReference>
<dbReference type="FunFam" id="1.10.150.20:FF:000007">
    <property type="entry name" value="DNA ligase"/>
    <property type="match status" value="1"/>
</dbReference>
<dbReference type="InterPro" id="IPR010994">
    <property type="entry name" value="RuvA_2-like"/>
</dbReference>
<dbReference type="Proteomes" id="UP000294678">
    <property type="component" value="Unassembled WGS sequence"/>
</dbReference>
<evidence type="ECO:0000256" key="8">
    <source>
        <dbReference type="ARBA" id="ARBA00022833"/>
    </source>
</evidence>
<dbReference type="Pfam" id="PF03120">
    <property type="entry name" value="OB_DNA_ligase"/>
    <property type="match status" value="1"/>
</dbReference>
<accession>A0AA46DY21</accession>
<dbReference type="InterPro" id="IPR013839">
    <property type="entry name" value="DNAligase_adenylation"/>
</dbReference>
<keyword evidence="8 14" id="KW-0862">Zinc</keyword>
<dbReference type="AlphaFoldDB" id="A0AA46DY21"/>
<dbReference type="EC" id="6.5.1.2" evidence="2 14"/>
<dbReference type="NCBIfam" id="NF005932">
    <property type="entry name" value="PRK07956.1"/>
    <property type="match status" value="1"/>
</dbReference>
<keyword evidence="5 14" id="KW-0235">DNA replication</keyword>
<dbReference type="CDD" id="cd00114">
    <property type="entry name" value="LIGANc"/>
    <property type="match status" value="1"/>
</dbReference>
<dbReference type="PROSITE" id="PS50172">
    <property type="entry name" value="BRCT"/>
    <property type="match status" value="1"/>
</dbReference>
<dbReference type="Gene3D" id="6.20.10.30">
    <property type="match status" value="1"/>
</dbReference>
<feature type="binding site" evidence="14">
    <location>
        <position position="420"/>
    </location>
    <ligand>
        <name>Zn(2+)</name>
        <dbReference type="ChEBI" id="CHEBI:29105"/>
    </ligand>
</feature>
<feature type="binding site" evidence="14">
    <location>
        <position position="169"/>
    </location>
    <ligand>
        <name>NAD(+)</name>
        <dbReference type="ChEBI" id="CHEBI:57540"/>
    </ligand>
</feature>
<keyword evidence="6 14" id="KW-0479">Metal-binding</keyword>
<dbReference type="PROSITE" id="PS01055">
    <property type="entry name" value="DNA_LIGASE_N1"/>
    <property type="match status" value="1"/>
</dbReference>
<dbReference type="SMART" id="SM00278">
    <property type="entry name" value="HhH1"/>
    <property type="match status" value="3"/>
</dbReference>
<feature type="binding site" evidence="14">
    <location>
        <position position="425"/>
    </location>
    <ligand>
        <name>Zn(2+)</name>
        <dbReference type="ChEBI" id="CHEBI:29105"/>
    </ligand>
</feature>
<feature type="binding site" evidence="14">
    <location>
        <position position="112"/>
    </location>
    <ligand>
        <name>NAD(+)</name>
        <dbReference type="ChEBI" id="CHEBI:57540"/>
    </ligand>
</feature>
<dbReference type="SMART" id="SM00292">
    <property type="entry name" value="BRCT"/>
    <property type="match status" value="1"/>
</dbReference>
<feature type="binding site" evidence="14">
    <location>
        <begin position="31"/>
        <end position="35"/>
    </location>
    <ligand>
        <name>NAD(+)</name>
        <dbReference type="ChEBI" id="CHEBI:57540"/>
    </ligand>
</feature>
<comment type="function">
    <text evidence="1 14">DNA ligase that catalyzes the formation of phosphodiester linkages between 5'-phosphoryl and 3'-hydroxyl groups in double-stranded DNA using NAD as a coenzyme and as the energy source for the reaction. It is essential for DNA replication and repair of damaged DNA.</text>
</comment>
<feature type="domain" description="BRCT" evidence="15">
    <location>
        <begin position="585"/>
        <end position="674"/>
    </location>
</feature>
<feature type="binding site" evidence="14">
    <location>
        <position position="405"/>
    </location>
    <ligand>
        <name>Zn(2+)</name>
        <dbReference type="ChEBI" id="CHEBI:29105"/>
    </ligand>
</feature>
<evidence type="ECO:0000256" key="12">
    <source>
        <dbReference type="ARBA" id="ARBA00034005"/>
    </source>
</evidence>
<evidence type="ECO:0000256" key="10">
    <source>
        <dbReference type="ARBA" id="ARBA00023027"/>
    </source>
</evidence>
<evidence type="ECO:0000256" key="4">
    <source>
        <dbReference type="ARBA" id="ARBA00022598"/>
    </source>
</evidence>
<evidence type="ECO:0000259" key="15">
    <source>
        <dbReference type="PROSITE" id="PS50172"/>
    </source>
</evidence>
<reference evidence="16 17" key="1">
    <citation type="submission" date="2019-03" db="EMBL/GenBank/DDBJ databases">
        <title>Genomic Encyclopedia of Type Strains, Phase IV (KMG-IV): sequencing the most valuable type-strain genomes for metagenomic binning, comparative biology and taxonomic classification.</title>
        <authorList>
            <person name="Goeker M."/>
        </authorList>
    </citation>
    <scope>NUCLEOTIDE SEQUENCE [LARGE SCALE GENOMIC DNA]</scope>
    <source>
        <strain evidence="16 17">DSM 100055</strain>
    </source>
</reference>
<dbReference type="InterPro" id="IPR012340">
    <property type="entry name" value="NA-bd_OB-fold"/>
</dbReference>
<dbReference type="PANTHER" id="PTHR23389:SF9">
    <property type="entry name" value="DNA LIGASE"/>
    <property type="match status" value="1"/>
</dbReference>
<evidence type="ECO:0000256" key="2">
    <source>
        <dbReference type="ARBA" id="ARBA00012722"/>
    </source>
</evidence>
<evidence type="ECO:0000256" key="6">
    <source>
        <dbReference type="ARBA" id="ARBA00022723"/>
    </source>
</evidence>
<dbReference type="GO" id="GO:0006260">
    <property type="term" value="P:DNA replication"/>
    <property type="evidence" value="ECO:0007669"/>
    <property type="project" value="UniProtKB-KW"/>
</dbReference>
<dbReference type="SUPFAM" id="SSF50249">
    <property type="entry name" value="Nucleic acid-binding proteins"/>
    <property type="match status" value="1"/>
</dbReference>
<keyword evidence="17" id="KW-1185">Reference proteome</keyword>
<evidence type="ECO:0000256" key="5">
    <source>
        <dbReference type="ARBA" id="ARBA00022705"/>
    </source>
</evidence>
<feature type="binding site" evidence="14">
    <location>
        <begin position="81"/>
        <end position="82"/>
    </location>
    <ligand>
        <name>NAD(+)</name>
        <dbReference type="ChEBI" id="CHEBI:57540"/>
    </ligand>
</feature>
<dbReference type="GO" id="GO:0003677">
    <property type="term" value="F:DNA binding"/>
    <property type="evidence" value="ECO:0007669"/>
    <property type="project" value="InterPro"/>
</dbReference>
<dbReference type="SUPFAM" id="SSF47781">
    <property type="entry name" value="RuvA domain 2-like"/>
    <property type="match status" value="1"/>
</dbReference>
<sequence length="684" mass="78360">MSEKDKILKLRKEIKRYNYYYYIKNEPLISDTEFDKLLKELEVLEKKYPELKDENSPTNKVGSSIENNKFKKVEHKKPMLSLSNTYNTQDILDFHNRIVKFIESNNIEYTIEMKLDGLSITLIYENGELIQALTRGDGIIGEDVTENILQIKSIPKYLKENISVEVRGEVVLPISEFKKLNEIRINNGEEPFANPRNAASGTLRQLDKEIVKSRNLDAYFYFLVDSDKYNINSHFESLKVIEKLGLKTTKIYKKFKINEVEKYIKKFDEIRKNLDYETDGLVIKVDNINLYNILGNTTKSPRWAIAYKFPAKQATTKINNVTLQVGRTGVITPVAELEEIELSGSLIKRASLHNFEEIKRKDIKIGDTVFIEKAAEIIPQVVKVIKELRTGNEKNIEIPKTCPACGSKLIKENGLVALKCTNNNCSAKLQRKIEYFVSRDAMNIDGLGGKIIEKFIEIGKLKNIDDIYTLHNYKTELISLEKMGEKSVENLLTSIENSKNQKYEKVIYALGIPFVGKFTANILAKHSKNIDSLIRMSKEELLEIENIGEKIADSIVHFFKNPENIKLIDRLKKYGINFTISSKNNSNNIFEGKTFLATGSLKKYKRSEIRDIIENNGGKYLSTVSKNLNYLIAGEKAGSKLKKAKEMNITILSEKEFENLLNSNTNINKENDSIQKNTGQKTLF</sequence>
<evidence type="ECO:0000256" key="11">
    <source>
        <dbReference type="ARBA" id="ARBA00023204"/>
    </source>
</evidence>
<keyword evidence="4 14" id="KW-0436">Ligase</keyword>
<feature type="binding site" evidence="14">
    <location>
        <position position="308"/>
    </location>
    <ligand>
        <name>NAD(+)</name>
        <dbReference type="ChEBI" id="CHEBI:57540"/>
    </ligand>
</feature>
<keyword evidence="14" id="KW-0464">Manganese</keyword>
<dbReference type="InterPro" id="IPR001679">
    <property type="entry name" value="DNA_ligase"/>
</dbReference>
<dbReference type="InterPro" id="IPR004149">
    <property type="entry name" value="Znf_DNAligase_C4"/>
</dbReference>
<dbReference type="CDD" id="cd17748">
    <property type="entry name" value="BRCT_DNA_ligase_like"/>
    <property type="match status" value="1"/>
</dbReference>
<keyword evidence="10 14" id="KW-0520">NAD</keyword>
<dbReference type="Pfam" id="PF12826">
    <property type="entry name" value="HHH_2"/>
    <property type="match status" value="1"/>
</dbReference>
<dbReference type="HAMAP" id="MF_01588">
    <property type="entry name" value="DNA_ligase_A"/>
    <property type="match status" value="1"/>
</dbReference>
<dbReference type="FunFam" id="2.40.50.140:FF:000012">
    <property type="entry name" value="DNA ligase"/>
    <property type="match status" value="1"/>
</dbReference>
<name>A0AA46DY21_9FUSO</name>
<evidence type="ECO:0000256" key="9">
    <source>
        <dbReference type="ARBA" id="ARBA00022842"/>
    </source>
</evidence>
<keyword evidence="9 14" id="KW-0460">Magnesium</keyword>
<dbReference type="InterPro" id="IPR018239">
    <property type="entry name" value="DNA_ligase_AS"/>
</dbReference>
<evidence type="ECO:0000256" key="3">
    <source>
        <dbReference type="ARBA" id="ARBA00013308"/>
    </source>
</evidence>
<evidence type="ECO:0000256" key="1">
    <source>
        <dbReference type="ARBA" id="ARBA00004067"/>
    </source>
</evidence>
<feature type="binding site" evidence="14">
    <location>
        <position position="402"/>
    </location>
    <ligand>
        <name>Zn(2+)</name>
        <dbReference type="ChEBI" id="CHEBI:29105"/>
    </ligand>
</feature>
<feature type="binding site" evidence="14">
    <location>
        <position position="284"/>
    </location>
    <ligand>
        <name>NAD(+)</name>
        <dbReference type="ChEBI" id="CHEBI:57540"/>
    </ligand>
</feature>
<dbReference type="InterPro" id="IPR001357">
    <property type="entry name" value="BRCT_dom"/>
</dbReference>
<protein>
    <recommendedName>
        <fullName evidence="3 14">DNA ligase</fullName>
        <ecNumber evidence="2 14">6.5.1.2</ecNumber>
    </recommendedName>
    <alternativeName>
        <fullName evidence="14">Polydeoxyribonucleotide synthase [NAD(+)]</fullName>
    </alternativeName>
</protein>
<comment type="caution">
    <text evidence="16">The sequence shown here is derived from an EMBL/GenBank/DDBJ whole genome shotgun (WGS) entry which is preliminary data.</text>
</comment>
<dbReference type="GO" id="GO:0003911">
    <property type="term" value="F:DNA ligase (NAD+) activity"/>
    <property type="evidence" value="ECO:0007669"/>
    <property type="project" value="UniProtKB-UniRule"/>
</dbReference>